<evidence type="ECO:0000313" key="13">
    <source>
        <dbReference type="Proteomes" id="UP000281192"/>
    </source>
</evidence>
<dbReference type="InterPro" id="IPR006366">
    <property type="entry name" value="CobA/CysG_C"/>
</dbReference>
<name>A0A2N5CUM3_9CAUL</name>
<feature type="domain" description="Tetrapyrrole methylase" evidence="9">
    <location>
        <begin position="11"/>
        <end position="220"/>
    </location>
</feature>
<keyword evidence="13" id="KW-1185">Reference proteome</keyword>
<dbReference type="Proteomes" id="UP000234483">
    <property type="component" value="Unassembled WGS sequence"/>
</dbReference>
<dbReference type="InterPro" id="IPR014777">
    <property type="entry name" value="4pyrrole_Mease_sub1"/>
</dbReference>
<dbReference type="NCBIfam" id="TIGR01469">
    <property type="entry name" value="cobA_cysG_Cterm"/>
    <property type="match status" value="1"/>
</dbReference>
<evidence type="ECO:0000313" key="12">
    <source>
        <dbReference type="Proteomes" id="UP000234483"/>
    </source>
</evidence>
<dbReference type="PROSITE" id="PS00839">
    <property type="entry name" value="SUMT_1"/>
    <property type="match status" value="1"/>
</dbReference>
<dbReference type="EMBL" id="PJRQ01000019">
    <property type="protein sequence ID" value="PLR16967.1"/>
    <property type="molecule type" value="Genomic_DNA"/>
</dbReference>
<evidence type="ECO:0000256" key="1">
    <source>
        <dbReference type="ARBA" id="ARBA00005879"/>
    </source>
</evidence>
<dbReference type="GO" id="GO:0032259">
    <property type="term" value="P:methylation"/>
    <property type="evidence" value="ECO:0007669"/>
    <property type="project" value="UniProtKB-KW"/>
</dbReference>
<dbReference type="PROSITE" id="PS00840">
    <property type="entry name" value="SUMT_2"/>
    <property type="match status" value="1"/>
</dbReference>
<dbReference type="UniPathway" id="UPA00262">
    <property type="reaction ID" value="UER00211"/>
</dbReference>
<evidence type="ECO:0000313" key="11">
    <source>
        <dbReference type="EMBL" id="PLR16967.1"/>
    </source>
</evidence>
<dbReference type="InterPro" id="IPR035996">
    <property type="entry name" value="4pyrrol_Methylase_sf"/>
</dbReference>
<evidence type="ECO:0000259" key="9">
    <source>
        <dbReference type="Pfam" id="PF00590"/>
    </source>
</evidence>
<reference evidence="10 13" key="2">
    <citation type="submission" date="2018-01" db="EMBL/GenBank/DDBJ databases">
        <title>Complete genome sequence of Caulobacter flavus RHGG3.</title>
        <authorList>
            <person name="Yang E."/>
        </authorList>
    </citation>
    <scope>NUCLEOTIDE SEQUENCE [LARGE SCALE GENOMIC DNA]</scope>
    <source>
        <strain evidence="10 13">RHGG3</strain>
    </source>
</reference>
<dbReference type="FunFam" id="3.40.1010.10:FF:000001">
    <property type="entry name" value="Siroheme synthase"/>
    <property type="match status" value="1"/>
</dbReference>
<comment type="pathway">
    <text evidence="7">Porphyrin-containing compound metabolism; siroheme biosynthesis; precorrin-2 from uroporphyrinogen III: step 1/1.</text>
</comment>
<dbReference type="OrthoDB" id="9815856at2"/>
<protein>
    <recommendedName>
        <fullName evidence="2">uroporphyrinogen-III C-methyltransferase</fullName>
        <ecNumber evidence="2">2.1.1.107</ecNumber>
    </recommendedName>
</protein>
<dbReference type="Gene3D" id="3.30.950.10">
    <property type="entry name" value="Methyltransferase, Cobalt-precorrin-4 Transmethylase, Domain 2"/>
    <property type="match status" value="1"/>
</dbReference>
<dbReference type="KEGG" id="cfh:C1707_16755"/>
<evidence type="ECO:0000256" key="3">
    <source>
        <dbReference type="ARBA" id="ARBA00022603"/>
    </source>
</evidence>
<dbReference type="Pfam" id="PF00590">
    <property type="entry name" value="TP_methylase"/>
    <property type="match status" value="1"/>
</dbReference>
<gene>
    <name evidence="11" type="primary">cobA</name>
    <name evidence="10" type="ORF">C1707_16755</name>
    <name evidence="11" type="ORF">CFHF_10825</name>
</gene>
<evidence type="ECO:0000256" key="7">
    <source>
        <dbReference type="ARBA" id="ARBA00025705"/>
    </source>
</evidence>
<dbReference type="GO" id="GO:0019354">
    <property type="term" value="P:siroheme biosynthetic process"/>
    <property type="evidence" value="ECO:0007669"/>
    <property type="project" value="UniProtKB-UniPathway"/>
</dbReference>
<evidence type="ECO:0000256" key="4">
    <source>
        <dbReference type="ARBA" id="ARBA00022679"/>
    </source>
</evidence>
<dbReference type="InterPro" id="IPR050161">
    <property type="entry name" value="Siro_Cobalamin_biosynth"/>
</dbReference>
<dbReference type="InterPro" id="IPR014776">
    <property type="entry name" value="4pyrrole_Mease_sub2"/>
</dbReference>
<dbReference type="InterPro" id="IPR003043">
    <property type="entry name" value="Uropor_MeTrfase_CS"/>
</dbReference>
<dbReference type="PANTHER" id="PTHR45790">
    <property type="entry name" value="SIROHEME SYNTHASE-RELATED"/>
    <property type="match status" value="1"/>
</dbReference>
<dbReference type="RefSeq" id="WP_101713021.1">
    <property type="nucleotide sequence ID" value="NZ_CP026100.1"/>
</dbReference>
<dbReference type="CDD" id="cd11642">
    <property type="entry name" value="SUMT"/>
    <property type="match status" value="1"/>
</dbReference>
<reference evidence="11 12" key="1">
    <citation type="submission" date="2017-12" db="EMBL/GenBank/DDBJ databases">
        <title>The genome sequence of Caulobacter flavus CGMCC1 15093.</title>
        <authorList>
            <person name="Gao J."/>
            <person name="Mao X."/>
            <person name="Sun J."/>
        </authorList>
    </citation>
    <scope>NUCLEOTIDE SEQUENCE [LARGE SCALE GENOMIC DNA]</scope>
    <source>
        <strain evidence="11 12">CGMCC1 15093</strain>
    </source>
</reference>
<dbReference type="NCBIfam" id="NF004790">
    <property type="entry name" value="PRK06136.1"/>
    <property type="match status" value="1"/>
</dbReference>
<organism evidence="11 12">
    <name type="scientific">Caulobacter flavus</name>
    <dbReference type="NCBI Taxonomy" id="1679497"/>
    <lineage>
        <taxon>Bacteria</taxon>
        <taxon>Pseudomonadati</taxon>
        <taxon>Pseudomonadota</taxon>
        <taxon>Alphaproteobacteria</taxon>
        <taxon>Caulobacterales</taxon>
        <taxon>Caulobacteraceae</taxon>
        <taxon>Caulobacter</taxon>
    </lineage>
</organism>
<dbReference type="EMBL" id="CP026100">
    <property type="protein sequence ID" value="AYV47773.1"/>
    <property type="molecule type" value="Genomic_DNA"/>
</dbReference>
<dbReference type="GO" id="GO:0004851">
    <property type="term" value="F:uroporphyrin-III C-methyltransferase activity"/>
    <property type="evidence" value="ECO:0007669"/>
    <property type="project" value="UniProtKB-EC"/>
</dbReference>
<keyword evidence="5" id="KW-0949">S-adenosyl-L-methionine</keyword>
<sequence>MSRDAAALGDVLLVGAGPGPVDLMTLRAARAVEGAEALLYDALVSDEAIALAPPGCVRILTGKRSGRPSMKQEAINRLMLRLARRGLRVVRLKGGDPSVFGRVGEEAEFLRAHGVCVEVVPGVTAASAAAAQFNFPLTHRGEARRVIFTTARVGSGDVIEDWAAASDPEATVAVYMGGEAAAELGRRLIAAGRSPSTPALVVERAGDPAALLRTGRLDDLPRLLAGGAGGPVLIVIGTVARRAQDLRWTPELARIEETARRA</sequence>
<evidence type="ECO:0000256" key="2">
    <source>
        <dbReference type="ARBA" id="ARBA00012162"/>
    </source>
</evidence>
<dbReference type="Proteomes" id="UP000281192">
    <property type="component" value="Chromosome"/>
</dbReference>
<dbReference type="SUPFAM" id="SSF53790">
    <property type="entry name" value="Tetrapyrrole methylase"/>
    <property type="match status" value="1"/>
</dbReference>
<dbReference type="InterPro" id="IPR000878">
    <property type="entry name" value="4pyrrol_Mease"/>
</dbReference>
<evidence type="ECO:0000256" key="5">
    <source>
        <dbReference type="ARBA" id="ARBA00022691"/>
    </source>
</evidence>
<dbReference type="EC" id="2.1.1.107" evidence="2"/>
<dbReference type="Gene3D" id="3.40.1010.10">
    <property type="entry name" value="Cobalt-precorrin-4 Transmethylase, Domain 1"/>
    <property type="match status" value="1"/>
</dbReference>
<evidence type="ECO:0000256" key="6">
    <source>
        <dbReference type="ARBA" id="ARBA00023244"/>
    </source>
</evidence>
<accession>A0A2N5CUM3</accession>
<comment type="similarity">
    <text evidence="1 8">Belongs to the precorrin methyltransferase family.</text>
</comment>
<keyword evidence="6" id="KW-0627">Porphyrin biosynthesis</keyword>
<dbReference type="AlphaFoldDB" id="A0A2N5CUM3"/>
<keyword evidence="3 8" id="KW-0489">Methyltransferase</keyword>
<evidence type="ECO:0000256" key="8">
    <source>
        <dbReference type="RuleBase" id="RU003960"/>
    </source>
</evidence>
<proteinExistence type="inferred from homology"/>
<dbReference type="PANTHER" id="PTHR45790:SF3">
    <property type="entry name" value="S-ADENOSYL-L-METHIONINE-DEPENDENT UROPORPHYRINOGEN III METHYLTRANSFERASE, CHLOROPLASTIC"/>
    <property type="match status" value="1"/>
</dbReference>
<keyword evidence="4 8" id="KW-0808">Transferase</keyword>
<evidence type="ECO:0000313" key="10">
    <source>
        <dbReference type="EMBL" id="AYV47773.1"/>
    </source>
</evidence>